<dbReference type="InterPro" id="IPR036680">
    <property type="entry name" value="SPOR-like_sf"/>
</dbReference>
<comment type="caution">
    <text evidence="2">The sequence shown here is derived from an EMBL/GenBank/DDBJ whole genome shotgun (WGS) entry which is preliminary data.</text>
</comment>
<name>J9G9R7_9ZZZZ</name>
<dbReference type="AlphaFoldDB" id="J9G9R7"/>
<dbReference type="Gene3D" id="3.30.70.1070">
    <property type="entry name" value="Sporulation related repeat"/>
    <property type="match status" value="1"/>
</dbReference>
<gene>
    <name evidence="2" type="ORF">EVA_13371</name>
</gene>
<dbReference type="InterPro" id="IPR007730">
    <property type="entry name" value="SPOR-like_dom"/>
</dbReference>
<dbReference type="PROSITE" id="PS51724">
    <property type="entry name" value="SPOR"/>
    <property type="match status" value="1"/>
</dbReference>
<reference evidence="2" key="1">
    <citation type="journal article" date="2012" name="PLoS ONE">
        <title>Gene sets for utilization of primary and secondary nutrition supplies in the distal gut of endangered iberian lynx.</title>
        <authorList>
            <person name="Alcaide M."/>
            <person name="Messina E."/>
            <person name="Richter M."/>
            <person name="Bargiela R."/>
            <person name="Peplies J."/>
            <person name="Huws S.A."/>
            <person name="Newbold C.J."/>
            <person name="Golyshin P.N."/>
            <person name="Simon M.A."/>
            <person name="Lopez G."/>
            <person name="Yakimov M.M."/>
            <person name="Ferrer M."/>
        </authorList>
    </citation>
    <scope>NUCLEOTIDE SEQUENCE</scope>
</reference>
<protein>
    <submittedName>
        <fullName evidence="2">Sporulation domain-containing protein</fullName>
    </submittedName>
</protein>
<dbReference type="EMBL" id="AMCI01004222">
    <property type="protein sequence ID" value="EJW98522.1"/>
    <property type="molecule type" value="Genomic_DNA"/>
</dbReference>
<feature type="domain" description="SPOR" evidence="1">
    <location>
        <begin position="1"/>
        <end position="84"/>
    </location>
</feature>
<evidence type="ECO:0000313" key="2">
    <source>
        <dbReference type="EMBL" id="EJW98522.1"/>
    </source>
</evidence>
<evidence type="ECO:0000259" key="1">
    <source>
        <dbReference type="PROSITE" id="PS51724"/>
    </source>
</evidence>
<accession>J9G9R7</accession>
<organism evidence="2">
    <name type="scientific">gut metagenome</name>
    <dbReference type="NCBI Taxonomy" id="749906"/>
    <lineage>
        <taxon>unclassified sequences</taxon>
        <taxon>metagenomes</taxon>
        <taxon>organismal metagenomes</taxon>
    </lineage>
</organism>
<dbReference type="Pfam" id="PF05036">
    <property type="entry name" value="SPOR"/>
    <property type="match status" value="1"/>
</dbReference>
<sequence>MQIGKYYKVQVGAFSVKKNAEAMLEKLKKAGHDDVFITYSGTSGGTSARKITVGSKVRVKAGAKTYSGGSLASFVYFRDHIVKELSGKRAVITYGGTVVAAVNVDDLTLV</sequence>
<dbReference type="SUPFAM" id="SSF110997">
    <property type="entry name" value="Sporulation related repeat"/>
    <property type="match status" value="1"/>
</dbReference>
<proteinExistence type="predicted"/>
<dbReference type="GO" id="GO:0042834">
    <property type="term" value="F:peptidoglycan binding"/>
    <property type="evidence" value="ECO:0007669"/>
    <property type="project" value="InterPro"/>
</dbReference>